<dbReference type="EMBL" id="FUZT01000002">
    <property type="protein sequence ID" value="SKC45823.1"/>
    <property type="molecule type" value="Genomic_DNA"/>
</dbReference>
<feature type="domain" description="VWFA" evidence="2">
    <location>
        <begin position="409"/>
        <end position="579"/>
    </location>
</feature>
<dbReference type="PANTHER" id="PTHR37947:SF2">
    <property type="entry name" value="VON WILLEBRAND FACTOR TYPE A"/>
    <property type="match status" value="1"/>
</dbReference>
<dbReference type="InterPro" id="IPR002035">
    <property type="entry name" value="VWF_A"/>
</dbReference>
<reference evidence="3 4" key="1">
    <citation type="submission" date="2017-02" db="EMBL/GenBank/DDBJ databases">
        <authorList>
            <person name="Peterson S.W."/>
        </authorList>
    </citation>
    <scope>NUCLEOTIDE SEQUENCE [LARGE SCALE GENOMIC DNA]</scope>
    <source>
        <strain evidence="3 4">M1</strain>
    </source>
</reference>
<feature type="transmembrane region" description="Helical" evidence="1">
    <location>
        <begin position="40"/>
        <end position="59"/>
    </location>
</feature>
<evidence type="ECO:0000256" key="1">
    <source>
        <dbReference type="SAM" id="Phobius"/>
    </source>
</evidence>
<dbReference type="OrthoDB" id="9781333at2"/>
<dbReference type="CDD" id="cd00198">
    <property type="entry name" value="vWFA"/>
    <property type="match status" value="2"/>
</dbReference>
<dbReference type="STRING" id="36842.SAMN02194393_00882"/>
<evidence type="ECO:0000313" key="4">
    <source>
        <dbReference type="Proteomes" id="UP000190285"/>
    </source>
</evidence>
<keyword evidence="1" id="KW-1133">Transmembrane helix</keyword>
<dbReference type="AlphaFoldDB" id="A0A1T5J3L0"/>
<evidence type="ECO:0000313" key="3">
    <source>
        <dbReference type="EMBL" id="SKC45823.1"/>
    </source>
</evidence>
<dbReference type="Pfam" id="PF00092">
    <property type="entry name" value="VWA"/>
    <property type="match status" value="2"/>
</dbReference>
<proteinExistence type="predicted"/>
<dbReference type="SUPFAM" id="SSF53300">
    <property type="entry name" value="vWA-like"/>
    <property type="match status" value="2"/>
</dbReference>
<dbReference type="InterPro" id="IPR029062">
    <property type="entry name" value="Class_I_gatase-like"/>
</dbReference>
<keyword evidence="4" id="KW-1185">Reference proteome</keyword>
<dbReference type="InterPro" id="IPR010768">
    <property type="entry name" value="GATase1-like"/>
</dbReference>
<dbReference type="InterPro" id="IPR036465">
    <property type="entry name" value="vWFA_dom_sf"/>
</dbReference>
<name>A0A1T5J3L0_9FIRM</name>
<dbReference type="Gene3D" id="3.40.50.410">
    <property type="entry name" value="von Willebrand factor, type A domain"/>
    <property type="match status" value="2"/>
</dbReference>
<dbReference type="PANTHER" id="PTHR37947">
    <property type="entry name" value="BLL2462 PROTEIN"/>
    <property type="match status" value="1"/>
</dbReference>
<dbReference type="PROSITE" id="PS50234">
    <property type="entry name" value="VWFA"/>
    <property type="match status" value="1"/>
</dbReference>
<protein>
    <submittedName>
        <fullName evidence="3">Uncharacterized protein containing a von Willebrand factor type A (VWA) domain</fullName>
    </submittedName>
</protein>
<feature type="transmembrane region" description="Helical" evidence="1">
    <location>
        <begin position="6"/>
        <end position="24"/>
    </location>
</feature>
<keyword evidence="1" id="KW-0472">Membrane</keyword>
<organism evidence="3 4">
    <name type="scientific">Maledivibacter halophilus</name>
    <dbReference type="NCBI Taxonomy" id="36842"/>
    <lineage>
        <taxon>Bacteria</taxon>
        <taxon>Bacillati</taxon>
        <taxon>Bacillota</taxon>
        <taxon>Clostridia</taxon>
        <taxon>Peptostreptococcales</taxon>
        <taxon>Caminicellaceae</taxon>
        <taxon>Maledivibacter</taxon>
    </lineage>
</organism>
<accession>A0A1T5J3L0</accession>
<dbReference type="Proteomes" id="UP000190285">
    <property type="component" value="Unassembled WGS sequence"/>
</dbReference>
<evidence type="ECO:0000259" key="2">
    <source>
        <dbReference type="PROSITE" id="PS50234"/>
    </source>
</evidence>
<dbReference type="SMART" id="SM00327">
    <property type="entry name" value="VWA"/>
    <property type="match status" value="2"/>
</dbReference>
<dbReference type="SUPFAM" id="SSF52317">
    <property type="entry name" value="Class I glutamine amidotransferase-like"/>
    <property type="match status" value="1"/>
</dbReference>
<dbReference type="RefSeq" id="WP_079489655.1">
    <property type="nucleotide sequence ID" value="NZ_FUZT01000002.1"/>
</dbReference>
<gene>
    <name evidence="3" type="ORF">SAMN02194393_00882</name>
</gene>
<dbReference type="Pfam" id="PF07090">
    <property type="entry name" value="GATase1_like"/>
    <property type="match status" value="1"/>
</dbReference>
<dbReference type="Gene3D" id="3.40.50.880">
    <property type="match status" value="1"/>
</dbReference>
<sequence length="841" mass="96041">MLYNFQGNIITLIISSIVSLYFAFQIKNSYRVIDEKKRKYWIFIRILTLICLILSLTQLDIDFSARNTTTIFLVDKSISADKNKERIEEYLNHQLKLKESKDKMGIIVFGEKPMIEMPIKDKIEKINLSSNINSNFTNIEEALDFAVNFFPEKTNKRLVLISDGRENMGNAVEKINKLRENKISLEIYPINTEKVKDVQLTSLGIPENIHNKNDIPVEIIIDSNFDGEGTFIFYGNNEEILKKDLRVENGENVFKYSISLEDNERINYRGEIVFKEDKNYKNNKASGVLNIGNRPESLIIGKDEDIKNLRGVLKSMDLNPIVYSSGEVPDNMNFLSQFNGIFLVNLHHDNISSEFEENLQKCVKNLGTGLVIIGGEESFALGEYKDTILEDILPLECDMKGNKKLPNTGLILIIDSSGSMEDESHGVKKIDMAKEASLRSIGILNENDYIGVLGFSDTLEWIVPFKSAEDKEKIKENILKLSSRGGTLILPALDEGINAFENAPVKIKHIILLSDGQGEKEGYENYINKMKEKSITLSTVGIGQDANIEVLKKLSKEAKGRNYFVKDFTSIPKIFAKETYLATKKYINNEEFTPIKVENTKYFNYDQFPNLKGYVGTGIKEGATLVLKSPLDDPILSHWQYGLGRVLVWTSDLNGRWSDSWIKWDKFQEKWSSIVGWIFSRGKNKEMEIDLVKTRGKLEIFAAHNNPKENSKFKIQVQGPKEFKENILLNQISTGKYKGEFSLNEEGSYYVTAELIRDSETIERKIETINLNYSPEHEINKGRGIERLNLIREISKGRLIDEDTNVFKQPIDKNKSSLDLSFILLPLALLFYIGDIAIRKL</sequence>
<keyword evidence="1" id="KW-0812">Transmembrane</keyword>